<evidence type="ECO:0000313" key="3">
    <source>
        <dbReference type="Proteomes" id="UP001487740"/>
    </source>
</evidence>
<keyword evidence="3" id="KW-1185">Reference proteome</keyword>
<keyword evidence="1" id="KW-0472">Membrane</keyword>
<gene>
    <name evidence="2" type="ORF">O3P69_001697</name>
</gene>
<evidence type="ECO:0000313" key="2">
    <source>
        <dbReference type="EMBL" id="KAK8405293.1"/>
    </source>
</evidence>
<protein>
    <submittedName>
        <fullName evidence="2">Uncharacterized protein</fullName>
    </submittedName>
</protein>
<feature type="transmembrane region" description="Helical" evidence="1">
    <location>
        <begin position="25"/>
        <end position="48"/>
    </location>
</feature>
<keyword evidence="1" id="KW-1133">Transmembrane helix</keyword>
<organism evidence="2 3">
    <name type="scientific">Scylla paramamosain</name>
    <name type="common">Mud crab</name>
    <dbReference type="NCBI Taxonomy" id="85552"/>
    <lineage>
        <taxon>Eukaryota</taxon>
        <taxon>Metazoa</taxon>
        <taxon>Ecdysozoa</taxon>
        <taxon>Arthropoda</taxon>
        <taxon>Crustacea</taxon>
        <taxon>Multicrustacea</taxon>
        <taxon>Malacostraca</taxon>
        <taxon>Eumalacostraca</taxon>
        <taxon>Eucarida</taxon>
        <taxon>Decapoda</taxon>
        <taxon>Pleocyemata</taxon>
        <taxon>Brachyura</taxon>
        <taxon>Eubrachyura</taxon>
        <taxon>Portunoidea</taxon>
        <taxon>Portunidae</taxon>
        <taxon>Portuninae</taxon>
        <taxon>Scylla</taxon>
    </lineage>
</organism>
<comment type="caution">
    <text evidence="2">The sequence shown here is derived from an EMBL/GenBank/DDBJ whole genome shotgun (WGS) entry which is preliminary data.</text>
</comment>
<dbReference type="Proteomes" id="UP001487740">
    <property type="component" value="Unassembled WGS sequence"/>
</dbReference>
<sequence length="111" mass="12583">MRSSNHTFRYLTATQAQYLPQEVNFWTMAIVAVGTGFILTVAVSIYLICQTRLERPLAVRQQRTVRYISHGPDIYLRPHQCPPTNAPHLDDLALTPYHLQEPPEGATASLH</sequence>
<keyword evidence="1" id="KW-0812">Transmembrane</keyword>
<dbReference type="EMBL" id="JARAKH010000003">
    <property type="protein sequence ID" value="KAK8405293.1"/>
    <property type="molecule type" value="Genomic_DNA"/>
</dbReference>
<name>A0AAW0V1H1_SCYPA</name>
<proteinExistence type="predicted"/>
<reference evidence="2 3" key="1">
    <citation type="submission" date="2023-03" db="EMBL/GenBank/DDBJ databases">
        <title>High-quality genome of Scylla paramamosain provides insights in environmental adaptation.</title>
        <authorList>
            <person name="Zhang L."/>
        </authorList>
    </citation>
    <scope>NUCLEOTIDE SEQUENCE [LARGE SCALE GENOMIC DNA]</scope>
    <source>
        <strain evidence="2">LZ_2023a</strain>
        <tissue evidence="2">Muscle</tissue>
    </source>
</reference>
<accession>A0AAW0V1H1</accession>
<evidence type="ECO:0000256" key="1">
    <source>
        <dbReference type="SAM" id="Phobius"/>
    </source>
</evidence>
<dbReference type="AlphaFoldDB" id="A0AAW0V1H1"/>